<dbReference type="OrthoDB" id="366230at2759"/>
<name>A0A0D2ACR1_9EURO</name>
<dbReference type="SUPFAM" id="SSF50978">
    <property type="entry name" value="WD40 repeat-like"/>
    <property type="match status" value="1"/>
</dbReference>
<feature type="compositionally biased region" description="Polar residues" evidence="6">
    <location>
        <begin position="107"/>
        <end position="120"/>
    </location>
</feature>
<keyword evidence="3 5" id="KW-0853">WD repeat</keyword>
<evidence type="ECO:0000256" key="6">
    <source>
        <dbReference type="SAM" id="MobiDB-lite"/>
    </source>
</evidence>
<dbReference type="AlphaFoldDB" id="A0A0D2ACR1"/>
<dbReference type="HOGENOM" id="CLU_012999_2_0_1"/>
<dbReference type="VEuPathDB" id="FungiDB:PV07_10911"/>
<dbReference type="SMART" id="SM00320">
    <property type="entry name" value="WD40"/>
    <property type="match status" value="5"/>
</dbReference>
<sequence length="698" mass="76933">MSSRKDELLAKKARLAELRRQRELRQEQYTSSRQSIGEAPSPGKTAEERRSEIDHLVSSLIDRQRDKDSTASPSRRGSRPSSIQGTVTGHISPQQDVESSPRRLMQSIATQTESTDTSFPISVDASAHEPVPSKKEYITYTKGVQTEPYLEEPAKSQEPSDDDELSLRQRRRLSRRDQERDEEIRQALRKEIEEELQATRNRESIISISTGSQQQPQQQQRFPLRTLTNTELNAVVASPEFVSFVERSSKVIERALDIDDEYDLLADYTRTSTLDDDDDNNDATPYSRTGKKSHSIRESFQLFSDRYTRRRIVSDIQFSPHFNELLLSSYTKNPSAPHEPAGLVLLWNTHAPSRPEYVFTASSDVLSARFSPFHPNLVIGGCYSGQICLWDTRTSGRTGQPVQKTPQSGSHLGHTHPVYSISVVGTPNAHNIITASMDGVVCSWSVDMLTQAQEYLILNTPPPAKTDDLAPTSMSFPAADPTFFLVGTEEGTIYPCHRYDRAGAQAGVDSRVAYKGHTAPVMSSQFHPARGPVDLGDLLLSSSSDWSVKLWRVKPAASSSTSASTIAAGGAAPTVLSPILNLAREDLVYDAKWAPHKPSVFACVTGAGELEVFDLSYDLEVPIAKASPTRGKNGVVPFKGLNKVAWEEKRGSHMAVGGLDGVVTVFDVGKGLQCGNGEASMDEWVGMKRLVTKLEGGK</sequence>
<protein>
    <submittedName>
        <fullName evidence="7">Uncharacterized protein</fullName>
    </submittedName>
</protein>
<dbReference type="GO" id="GO:0005737">
    <property type="term" value="C:cytoplasm"/>
    <property type="evidence" value="ECO:0007669"/>
    <property type="project" value="UniProtKB-SubCell"/>
</dbReference>
<feature type="repeat" description="WD" evidence="5">
    <location>
        <begin position="514"/>
        <end position="561"/>
    </location>
</feature>
<dbReference type="PANTHER" id="PTHR12442:SF22">
    <property type="entry name" value="CYTOPLASMIC DYNEIN 1 INTERMEDIATE CHAIN-RELATED"/>
    <property type="match status" value="1"/>
</dbReference>
<evidence type="ECO:0000256" key="5">
    <source>
        <dbReference type="PROSITE-ProRule" id="PRU00221"/>
    </source>
</evidence>
<organism evidence="7 8">
    <name type="scientific">Cladophialophora immunda</name>
    <dbReference type="NCBI Taxonomy" id="569365"/>
    <lineage>
        <taxon>Eukaryota</taxon>
        <taxon>Fungi</taxon>
        <taxon>Dikarya</taxon>
        <taxon>Ascomycota</taxon>
        <taxon>Pezizomycotina</taxon>
        <taxon>Eurotiomycetes</taxon>
        <taxon>Chaetothyriomycetidae</taxon>
        <taxon>Chaetothyriales</taxon>
        <taxon>Herpotrichiellaceae</taxon>
        <taxon>Cladophialophora</taxon>
    </lineage>
</organism>
<keyword evidence="2" id="KW-0963">Cytoplasm</keyword>
<dbReference type="EMBL" id="KN847046">
    <property type="protein sequence ID" value="KIW22632.1"/>
    <property type="molecule type" value="Genomic_DNA"/>
</dbReference>
<accession>A0A0D2ACR1</accession>
<dbReference type="Gene3D" id="2.130.10.10">
    <property type="entry name" value="YVTN repeat-like/Quinoprotein amine dehydrogenase"/>
    <property type="match status" value="2"/>
</dbReference>
<dbReference type="RefSeq" id="XP_016242848.1">
    <property type="nucleotide sequence ID" value="XM_016398286.1"/>
</dbReference>
<gene>
    <name evidence="7" type="ORF">PV07_10911</name>
</gene>
<dbReference type="InterPro" id="IPR036322">
    <property type="entry name" value="WD40_repeat_dom_sf"/>
</dbReference>
<keyword evidence="8" id="KW-1185">Reference proteome</keyword>
<comment type="subcellular location">
    <subcellularLocation>
        <location evidence="1">Cytoplasm</location>
    </subcellularLocation>
</comment>
<dbReference type="PANTHER" id="PTHR12442">
    <property type="entry name" value="DYNEIN INTERMEDIATE CHAIN"/>
    <property type="match status" value="1"/>
</dbReference>
<feature type="compositionally biased region" description="Polar residues" evidence="6">
    <location>
        <begin position="83"/>
        <end position="98"/>
    </location>
</feature>
<dbReference type="Pfam" id="PF00400">
    <property type="entry name" value="WD40"/>
    <property type="match status" value="2"/>
</dbReference>
<feature type="region of interest" description="Disordered" evidence="6">
    <location>
        <begin position="150"/>
        <end position="182"/>
    </location>
</feature>
<dbReference type="GeneID" id="27350105"/>
<proteinExistence type="predicted"/>
<evidence type="ECO:0000256" key="1">
    <source>
        <dbReference type="ARBA" id="ARBA00004496"/>
    </source>
</evidence>
<reference evidence="7 8" key="1">
    <citation type="submission" date="2015-01" db="EMBL/GenBank/DDBJ databases">
        <title>The Genome Sequence of Cladophialophora immunda CBS83496.</title>
        <authorList>
            <consortium name="The Broad Institute Genomics Platform"/>
            <person name="Cuomo C."/>
            <person name="de Hoog S."/>
            <person name="Gorbushina A."/>
            <person name="Stielow B."/>
            <person name="Teixiera M."/>
            <person name="Abouelleil A."/>
            <person name="Chapman S.B."/>
            <person name="Priest M."/>
            <person name="Young S.K."/>
            <person name="Wortman J."/>
            <person name="Nusbaum C."/>
            <person name="Birren B."/>
        </authorList>
    </citation>
    <scope>NUCLEOTIDE SEQUENCE [LARGE SCALE GENOMIC DNA]</scope>
    <source>
        <strain evidence="7 8">CBS 83496</strain>
    </source>
</reference>
<dbReference type="GO" id="GO:0045504">
    <property type="term" value="F:dynein heavy chain binding"/>
    <property type="evidence" value="ECO:0007669"/>
    <property type="project" value="TreeGrafter"/>
</dbReference>
<evidence type="ECO:0000256" key="4">
    <source>
        <dbReference type="ARBA" id="ARBA00022737"/>
    </source>
</evidence>
<dbReference type="InterPro" id="IPR001680">
    <property type="entry name" value="WD40_rpt"/>
</dbReference>
<dbReference type="PROSITE" id="PS50294">
    <property type="entry name" value="WD_REPEATS_REGION"/>
    <property type="match status" value="1"/>
</dbReference>
<feature type="compositionally biased region" description="Basic and acidic residues" evidence="6">
    <location>
        <begin position="45"/>
        <end position="55"/>
    </location>
</feature>
<feature type="compositionally biased region" description="Low complexity" evidence="6">
    <location>
        <begin position="72"/>
        <end position="82"/>
    </location>
</feature>
<dbReference type="STRING" id="569365.A0A0D2ACR1"/>
<keyword evidence="4" id="KW-0677">Repeat</keyword>
<feature type="region of interest" description="Disordered" evidence="6">
    <location>
        <begin position="271"/>
        <end position="292"/>
    </location>
</feature>
<dbReference type="GO" id="GO:0010970">
    <property type="term" value="P:transport along microtubule"/>
    <property type="evidence" value="ECO:0007669"/>
    <property type="project" value="TreeGrafter"/>
</dbReference>
<dbReference type="InterPro" id="IPR050687">
    <property type="entry name" value="Dynein_IC"/>
</dbReference>
<feature type="region of interest" description="Disordered" evidence="6">
    <location>
        <begin position="19"/>
        <end position="137"/>
    </location>
</feature>
<dbReference type="Proteomes" id="UP000054466">
    <property type="component" value="Unassembled WGS sequence"/>
</dbReference>
<dbReference type="InterPro" id="IPR015943">
    <property type="entry name" value="WD40/YVTN_repeat-like_dom_sf"/>
</dbReference>
<evidence type="ECO:0000313" key="8">
    <source>
        <dbReference type="Proteomes" id="UP000054466"/>
    </source>
</evidence>
<dbReference type="PROSITE" id="PS50082">
    <property type="entry name" value="WD_REPEATS_2"/>
    <property type="match status" value="1"/>
</dbReference>
<evidence type="ECO:0000313" key="7">
    <source>
        <dbReference type="EMBL" id="KIW22632.1"/>
    </source>
</evidence>
<evidence type="ECO:0000256" key="3">
    <source>
        <dbReference type="ARBA" id="ARBA00022574"/>
    </source>
</evidence>
<evidence type="ECO:0000256" key="2">
    <source>
        <dbReference type="ARBA" id="ARBA00022490"/>
    </source>
</evidence>
<dbReference type="GO" id="GO:0045503">
    <property type="term" value="F:dynein light chain binding"/>
    <property type="evidence" value="ECO:0007669"/>
    <property type="project" value="TreeGrafter"/>
</dbReference>
<dbReference type="GO" id="GO:0005868">
    <property type="term" value="C:cytoplasmic dynein complex"/>
    <property type="evidence" value="ECO:0007669"/>
    <property type="project" value="TreeGrafter"/>
</dbReference>